<feature type="binding site" evidence="10">
    <location>
        <position position="324"/>
    </location>
    <ligand>
        <name>substrate</name>
    </ligand>
</feature>
<keyword evidence="5 10" id="KW-0808">Transferase</keyword>
<name>A0A1E2S3N9_9HYPH</name>
<comment type="pathway">
    <text evidence="2 10">Cofactor biosynthesis; biotin biosynthesis; 7,8-diaminononanoate from 8-amino-7-oxononanoate (SAM route): step 1/1.</text>
</comment>
<dbReference type="OrthoDB" id="9801834at2"/>
<dbReference type="GO" id="GO:0005737">
    <property type="term" value="C:cytoplasm"/>
    <property type="evidence" value="ECO:0007669"/>
    <property type="project" value="UniProtKB-SubCell"/>
</dbReference>
<evidence type="ECO:0000256" key="1">
    <source>
        <dbReference type="ARBA" id="ARBA00001933"/>
    </source>
</evidence>
<keyword evidence="7 10" id="KW-0093">Biotin biosynthesis</keyword>
<protein>
    <recommendedName>
        <fullName evidence="10">Adenosylmethionine-8-amino-7-oxononanoate aminotransferase</fullName>
        <ecNumber evidence="10">2.6.1.62</ecNumber>
    </recommendedName>
    <alternativeName>
        <fullName evidence="10">7,8-diamino-pelargonic acid aminotransferase</fullName>
        <shortName evidence="10">DAPA AT</shortName>
        <shortName evidence="10">DAPA aminotransferase</shortName>
    </alternativeName>
    <alternativeName>
        <fullName evidence="10">7,8-diaminononanoate synthase</fullName>
        <shortName evidence="10">DANS</shortName>
    </alternativeName>
    <alternativeName>
        <fullName evidence="10">Diaminopelargonic acid synthase</fullName>
    </alternativeName>
</protein>
<feature type="binding site" evidence="10">
    <location>
        <position position="413"/>
    </location>
    <ligand>
        <name>substrate</name>
    </ligand>
</feature>
<feature type="binding site" evidence="10">
    <location>
        <position position="157"/>
    </location>
    <ligand>
        <name>substrate</name>
    </ligand>
</feature>
<evidence type="ECO:0000256" key="5">
    <source>
        <dbReference type="ARBA" id="ARBA00022679"/>
    </source>
</evidence>
<feature type="binding site" evidence="10">
    <location>
        <position position="65"/>
    </location>
    <ligand>
        <name>substrate</name>
    </ligand>
</feature>
<dbReference type="GO" id="GO:0030170">
    <property type="term" value="F:pyridoxal phosphate binding"/>
    <property type="evidence" value="ECO:0007669"/>
    <property type="project" value="UniProtKB-UniRule"/>
</dbReference>
<dbReference type="InterPro" id="IPR049704">
    <property type="entry name" value="Aminotrans_3_PPA_site"/>
</dbReference>
<evidence type="ECO:0000256" key="2">
    <source>
        <dbReference type="ARBA" id="ARBA00005063"/>
    </source>
</evidence>
<dbReference type="GO" id="GO:0006526">
    <property type="term" value="P:L-arginine biosynthetic process"/>
    <property type="evidence" value="ECO:0007669"/>
    <property type="project" value="UniProtKB-KW"/>
</dbReference>
<dbReference type="InterPro" id="IPR015422">
    <property type="entry name" value="PyrdxlP-dep_Trfase_small"/>
</dbReference>
<dbReference type="AlphaFoldDB" id="A0A1E2S3N9"/>
<dbReference type="EC" id="2.6.1.62" evidence="10"/>
<comment type="function">
    <text evidence="10">Catalyzes the transfer of the alpha-amino group from S-adenosyl-L-methionine (SAM) to 7-keto-8-aminopelargonic acid (KAPA) to form 7,8-diaminopelargonic acid (DAPA). It is the only aminotransferase known to utilize SAM as an amino donor.</text>
</comment>
<dbReference type="GO" id="GO:0009102">
    <property type="term" value="P:biotin biosynthetic process"/>
    <property type="evidence" value="ECO:0007669"/>
    <property type="project" value="UniProtKB-UniRule"/>
</dbReference>
<dbReference type="GO" id="GO:0004015">
    <property type="term" value="F:adenosylmethionine-8-amino-7-oxononanoate transaminase activity"/>
    <property type="evidence" value="ECO:0007669"/>
    <property type="project" value="UniProtKB-UniRule"/>
</dbReference>
<dbReference type="CDD" id="cd00610">
    <property type="entry name" value="OAT_like"/>
    <property type="match status" value="1"/>
</dbReference>
<dbReference type="PANTHER" id="PTHR42684">
    <property type="entry name" value="ADENOSYLMETHIONINE-8-AMINO-7-OXONONANOATE AMINOTRANSFERASE"/>
    <property type="match status" value="1"/>
</dbReference>
<keyword evidence="6 10" id="KW-0949">S-adenosyl-L-methionine</keyword>
<dbReference type="InterPro" id="IPR005814">
    <property type="entry name" value="Aminotrans_3"/>
</dbReference>
<evidence type="ECO:0000313" key="11">
    <source>
        <dbReference type="EMBL" id="ODA68938.1"/>
    </source>
</evidence>
<evidence type="ECO:0000313" key="12">
    <source>
        <dbReference type="Proteomes" id="UP000095087"/>
    </source>
</evidence>
<evidence type="ECO:0000256" key="9">
    <source>
        <dbReference type="ARBA" id="ARBA00048449"/>
    </source>
</evidence>
<proteinExistence type="inferred from homology"/>
<dbReference type="NCBIfam" id="NF004624">
    <property type="entry name" value="PRK05964.1"/>
    <property type="match status" value="1"/>
</dbReference>
<evidence type="ECO:0000256" key="3">
    <source>
        <dbReference type="ARBA" id="ARBA00022571"/>
    </source>
</evidence>
<sequence>MTDSPEHPSPETLSPEELMALDNRHIWHPFTQHGTESAPLLIKSAKAATLTLGDGSELLDLISSWWTCTHGHSHPALNAALAEQANAYEHVMFAGFTHAPAISVASRLVNLLPGDLNRVFYSDDGSTAVEVALKIAYQHWSNQGEPRNVFIALDGGYHGDTVGAMSVGKGCGFFSLFRDLMCEVQVLPYPSTFIGDDEVEEKEDGAIAALERLIEEYPDQIAGMILEPLLQGAGGMRVSRPSFLTRLVETAQAAGILVIFDEVATGFGRTGTMFAMEQAGVVPDMVCVSKCLTAGYLPMAATVVRDELFDSFIGDSFSRALAHGHSFTANPLACAVSLRSLQLFEEENTLKRIGEIAEKHRGFLERIADRPDVTWPRQVGSIMAFDVKGSPDYQSAQSRTLKDWFLSNGLNIRPLGSTVYLMPPFCITDAELDRAYEGIIEGLDRLAAAELSMDDKRP</sequence>
<dbReference type="STRING" id="1177755.A7A08_00772"/>
<keyword evidence="12" id="KW-1185">Reference proteome</keyword>
<dbReference type="PATRIC" id="fig|1177755.3.peg.775"/>
<dbReference type="UniPathway" id="UPA00078">
    <property type="reaction ID" value="UER00160"/>
</dbReference>
<feature type="binding site" evidence="10">
    <location>
        <begin position="125"/>
        <end position="126"/>
    </location>
    <ligand>
        <name>pyridoxal 5'-phosphate</name>
        <dbReference type="ChEBI" id="CHEBI:597326"/>
    </ligand>
</feature>
<comment type="subunit">
    <text evidence="10">Homodimer.</text>
</comment>
<evidence type="ECO:0000256" key="7">
    <source>
        <dbReference type="ARBA" id="ARBA00022756"/>
    </source>
</evidence>
<keyword evidence="3" id="KW-0028">Amino-acid biosynthesis</keyword>
<evidence type="ECO:0000256" key="6">
    <source>
        <dbReference type="ARBA" id="ARBA00022691"/>
    </source>
</evidence>
<keyword evidence="8 10" id="KW-0663">Pyridoxal phosphate</keyword>
<reference evidence="11 12" key="1">
    <citation type="submission" date="2016-07" db="EMBL/GenBank/DDBJ databases">
        <title>Draft genome sequence of Methyloligella halotolerans C2T (VKM B-2706T=CCUG 61687T=DSM 25045T), a halotolerant polyhydroxybutyrate accumulating methylotroph.</title>
        <authorList>
            <person name="Vasilenko O.V."/>
            <person name="Doronina N.V."/>
            <person name="Poroshina M.N."/>
            <person name="Tarlachkov S.V."/>
            <person name="Trotsenko Y.A."/>
        </authorList>
    </citation>
    <scope>NUCLEOTIDE SEQUENCE [LARGE SCALE GENOMIC DNA]</scope>
    <source>
        <strain evidence="11 12">VKM B-2706</strain>
    </source>
</reference>
<keyword evidence="10" id="KW-0963">Cytoplasm</keyword>
<organism evidence="11 12">
    <name type="scientific">Methyloligella halotolerans</name>
    <dbReference type="NCBI Taxonomy" id="1177755"/>
    <lineage>
        <taxon>Bacteria</taxon>
        <taxon>Pseudomonadati</taxon>
        <taxon>Pseudomonadota</taxon>
        <taxon>Alphaproteobacteria</taxon>
        <taxon>Hyphomicrobiales</taxon>
        <taxon>Hyphomicrobiaceae</taxon>
        <taxon>Methyloligella</taxon>
    </lineage>
</organism>
<evidence type="ECO:0000256" key="4">
    <source>
        <dbReference type="ARBA" id="ARBA00022576"/>
    </source>
</evidence>
<dbReference type="InterPro" id="IPR015421">
    <property type="entry name" value="PyrdxlP-dep_Trfase_major"/>
</dbReference>
<comment type="catalytic activity">
    <reaction evidence="9 10">
        <text>(8S)-8-amino-7-oxononanoate + S-adenosyl-L-methionine = S-adenosyl-4-methylsulfanyl-2-oxobutanoate + (7R,8S)-7,8-diammoniononanoate</text>
        <dbReference type="Rhea" id="RHEA:16861"/>
        <dbReference type="ChEBI" id="CHEBI:16490"/>
        <dbReference type="ChEBI" id="CHEBI:59789"/>
        <dbReference type="ChEBI" id="CHEBI:149468"/>
        <dbReference type="ChEBI" id="CHEBI:149469"/>
        <dbReference type="EC" id="2.6.1.62"/>
    </reaction>
</comment>
<dbReference type="InterPro" id="IPR005815">
    <property type="entry name" value="BioA"/>
</dbReference>
<dbReference type="InterPro" id="IPR015424">
    <property type="entry name" value="PyrdxlP-dep_Trfase"/>
</dbReference>
<dbReference type="Gene3D" id="3.90.1150.10">
    <property type="entry name" value="Aspartate Aminotransferase, domain 1"/>
    <property type="match status" value="1"/>
</dbReference>
<dbReference type="HAMAP" id="MF_00834">
    <property type="entry name" value="BioA"/>
    <property type="match status" value="1"/>
</dbReference>
<dbReference type="EMBL" id="MASI01000001">
    <property type="protein sequence ID" value="ODA68938.1"/>
    <property type="molecule type" value="Genomic_DNA"/>
</dbReference>
<keyword evidence="3" id="KW-0055">Arginine biosynthesis</keyword>
<feature type="binding site" evidence="10">
    <location>
        <position position="261"/>
    </location>
    <ligand>
        <name>pyridoxal 5'-phosphate</name>
        <dbReference type="ChEBI" id="CHEBI:597326"/>
    </ligand>
</feature>
<dbReference type="PANTHER" id="PTHR42684:SF3">
    <property type="entry name" value="ADENOSYLMETHIONINE-8-AMINO-7-OXONONANOATE AMINOTRANSFERASE"/>
    <property type="match status" value="1"/>
</dbReference>
<accession>A0A1E2S3N9</accession>
<evidence type="ECO:0000256" key="10">
    <source>
        <dbReference type="HAMAP-Rule" id="MF_00834"/>
    </source>
</evidence>
<dbReference type="Pfam" id="PF00202">
    <property type="entry name" value="Aminotran_3"/>
    <property type="match status" value="1"/>
</dbReference>
<comment type="similarity">
    <text evidence="10">Belongs to the class-III pyridoxal-phosphate-dependent aminotransferase family. BioA subfamily.</text>
</comment>
<gene>
    <name evidence="10" type="primary">bioA</name>
    <name evidence="11" type="ORF">A7A08_00772</name>
</gene>
<dbReference type="Proteomes" id="UP000095087">
    <property type="component" value="Unassembled WGS sequence"/>
</dbReference>
<feature type="binding site" evidence="10">
    <location>
        <begin position="325"/>
        <end position="326"/>
    </location>
    <ligand>
        <name>pyridoxal 5'-phosphate</name>
        <dbReference type="ChEBI" id="CHEBI:597326"/>
    </ligand>
</feature>
<dbReference type="Gene3D" id="3.40.640.10">
    <property type="entry name" value="Type I PLP-dependent aspartate aminotransferase-like (Major domain)"/>
    <property type="match status" value="1"/>
</dbReference>
<feature type="site" description="Participates in the substrate recognition with KAPA and in a stacking interaction with the adenine ring of SAM" evidence="10">
    <location>
        <position position="30"/>
    </location>
</feature>
<comment type="subcellular location">
    <subcellularLocation>
        <location evidence="10">Cytoplasm</location>
    </subcellularLocation>
</comment>
<dbReference type="NCBIfam" id="TIGR00508">
    <property type="entry name" value="bioA"/>
    <property type="match status" value="1"/>
</dbReference>
<dbReference type="SUPFAM" id="SSF53383">
    <property type="entry name" value="PLP-dependent transferases"/>
    <property type="match status" value="1"/>
</dbReference>
<feature type="binding site" evidence="10">
    <location>
        <position position="290"/>
    </location>
    <ligand>
        <name>substrate</name>
    </ligand>
</feature>
<keyword evidence="4 10" id="KW-0032">Aminotransferase</keyword>
<dbReference type="FunFam" id="3.40.640.10:FF:000004">
    <property type="entry name" value="Acetylornithine aminotransferase"/>
    <property type="match status" value="1"/>
</dbReference>
<dbReference type="PROSITE" id="PS00600">
    <property type="entry name" value="AA_TRANSFER_CLASS_3"/>
    <property type="match status" value="1"/>
</dbReference>
<dbReference type="RefSeq" id="WP_069094136.1">
    <property type="nucleotide sequence ID" value="NZ_MASI01000001.1"/>
</dbReference>
<comment type="cofactor">
    <cofactor evidence="1 10">
        <name>pyridoxal 5'-phosphate</name>
        <dbReference type="ChEBI" id="CHEBI:597326"/>
    </cofactor>
</comment>
<feature type="modified residue" description="N6-(pyridoxal phosphate)lysine" evidence="10">
    <location>
        <position position="290"/>
    </location>
</feature>
<evidence type="ECO:0000256" key="8">
    <source>
        <dbReference type="ARBA" id="ARBA00022898"/>
    </source>
</evidence>
<comment type="caution">
    <text evidence="11">The sequence shown here is derived from an EMBL/GenBank/DDBJ whole genome shotgun (WGS) entry which is preliminary data.</text>
</comment>
<dbReference type="GO" id="GO:0004141">
    <property type="term" value="F:dethiobiotin synthase activity"/>
    <property type="evidence" value="ECO:0007669"/>
    <property type="project" value="TreeGrafter"/>
</dbReference>